<evidence type="ECO:0000313" key="2">
    <source>
        <dbReference type="Proteomes" id="UP001601442"/>
    </source>
</evidence>
<protein>
    <submittedName>
        <fullName evidence="1">Uncharacterized protein</fullName>
    </submittedName>
</protein>
<name>A0ABW6NYA2_9NOCA</name>
<gene>
    <name evidence="1" type="ORF">ACFYU5_06675</name>
</gene>
<reference evidence="1 2" key="1">
    <citation type="submission" date="2024-10" db="EMBL/GenBank/DDBJ databases">
        <title>The Natural Products Discovery Center: Release of the First 8490 Sequenced Strains for Exploring Actinobacteria Biosynthetic Diversity.</title>
        <authorList>
            <person name="Kalkreuter E."/>
            <person name="Kautsar S.A."/>
            <person name="Yang D."/>
            <person name="Bader C.D."/>
            <person name="Teijaro C.N."/>
            <person name="Fluegel L."/>
            <person name="Davis C.M."/>
            <person name="Simpson J.R."/>
            <person name="Lauterbach L."/>
            <person name="Steele A.D."/>
            <person name="Gui C."/>
            <person name="Meng S."/>
            <person name="Li G."/>
            <person name="Viehrig K."/>
            <person name="Ye F."/>
            <person name="Su P."/>
            <person name="Kiefer A.F."/>
            <person name="Nichols A."/>
            <person name="Cepeda A.J."/>
            <person name="Yan W."/>
            <person name="Fan B."/>
            <person name="Jiang Y."/>
            <person name="Adhikari A."/>
            <person name="Zheng C.-J."/>
            <person name="Schuster L."/>
            <person name="Cowan T.M."/>
            <person name="Smanski M.J."/>
            <person name="Chevrette M.G."/>
            <person name="De Carvalho L.P.S."/>
            <person name="Shen B."/>
        </authorList>
    </citation>
    <scope>NUCLEOTIDE SEQUENCE [LARGE SCALE GENOMIC DNA]</scope>
    <source>
        <strain evidence="1 2">NPDC004119</strain>
    </source>
</reference>
<evidence type="ECO:0000313" key="1">
    <source>
        <dbReference type="EMBL" id="MFF0496070.1"/>
    </source>
</evidence>
<keyword evidence="2" id="KW-1185">Reference proteome</keyword>
<dbReference type="Proteomes" id="UP001601442">
    <property type="component" value="Unassembled WGS sequence"/>
</dbReference>
<sequence length="316" mass="34538">MGYDISFHPIDMRVVEERITPYLAGRDVDIDDLVADAVRQAKVRFRANAWGLGTSKAAGDRDFDTFLYIWGRPFFVTAQDPATVAETVVRYCNSSVDEVDDLAREQIALLDPGLVRHVEPDMNGTLPADAHLAEGFRWKLDLLRAAALAVREGRSTIPNADGDEIPAAEALTGNVHFALVEFLAALLPGWIERGKVWPTELAGRAAVDAYPPIDGNAPLLGCLPAELPTLRWESEATIGGNYTIGGYTAPDEVHALRQWLARNIEPLTAVGDQWDDRPYVQGALRKIDEALALAELTGSGFVEAAEIYIPMQGTMN</sequence>
<organism evidence="1 2">
    <name type="scientific">Nocardia aobensis</name>
    <dbReference type="NCBI Taxonomy" id="257277"/>
    <lineage>
        <taxon>Bacteria</taxon>
        <taxon>Bacillati</taxon>
        <taxon>Actinomycetota</taxon>
        <taxon>Actinomycetes</taxon>
        <taxon>Mycobacteriales</taxon>
        <taxon>Nocardiaceae</taxon>
        <taxon>Nocardia</taxon>
    </lineage>
</organism>
<proteinExistence type="predicted"/>
<accession>A0ABW6NYA2</accession>
<dbReference type="RefSeq" id="WP_387390726.1">
    <property type="nucleotide sequence ID" value="NZ_JBIAMT010000001.1"/>
</dbReference>
<comment type="caution">
    <text evidence="1">The sequence shown here is derived from an EMBL/GenBank/DDBJ whole genome shotgun (WGS) entry which is preliminary data.</text>
</comment>
<dbReference type="EMBL" id="JBIAMT010000001">
    <property type="protein sequence ID" value="MFF0496070.1"/>
    <property type="molecule type" value="Genomic_DNA"/>
</dbReference>